<reference evidence="7" key="3">
    <citation type="submission" date="2025-09" db="UniProtKB">
        <authorList>
            <consortium name="Ensembl"/>
        </authorList>
    </citation>
    <scope>IDENTIFICATION</scope>
    <source>
        <strain evidence="7">Guanapo</strain>
    </source>
</reference>
<evidence type="ECO:0000256" key="1">
    <source>
        <dbReference type="ARBA" id="ARBA00004613"/>
    </source>
</evidence>
<sequence length="213" mass="23699">MNFISWMLVMFCGLTLAQDDVNEIETQLSFPEMSVLLQELGAVKAKLEAVETKLKEKSEALETKLKETENQVLMVNDKVVFSAIATGNGHTGPFNTDKTIIYNHVLTNVGKAYNHFTGIFTAPVAGVYYISFFYHSGGECQARLYLYNNDKLVAMTSDHKTTPDRADNGGNVVFLHLLPEDQVYVKLAPNSHVWVGETHTTFSGHLASVKHVQ</sequence>
<evidence type="ECO:0000256" key="2">
    <source>
        <dbReference type="ARBA" id="ARBA00022525"/>
    </source>
</evidence>
<accession>A0A3P9Q909</accession>
<organism evidence="7 8">
    <name type="scientific">Poecilia reticulata</name>
    <name type="common">Guppy</name>
    <name type="synonym">Acanthophacelus reticulatus</name>
    <dbReference type="NCBI Taxonomy" id="8081"/>
    <lineage>
        <taxon>Eukaryota</taxon>
        <taxon>Metazoa</taxon>
        <taxon>Chordata</taxon>
        <taxon>Craniata</taxon>
        <taxon>Vertebrata</taxon>
        <taxon>Euteleostomi</taxon>
        <taxon>Actinopterygii</taxon>
        <taxon>Neopterygii</taxon>
        <taxon>Teleostei</taxon>
        <taxon>Neoteleostei</taxon>
        <taxon>Acanthomorphata</taxon>
        <taxon>Ovalentaria</taxon>
        <taxon>Atherinomorphae</taxon>
        <taxon>Cyprinodontiformes</taxon>
        <taxon>Poeciliidae</taxon>
        <taxon>Poeciliinae</taxon>
        <taxon>Poecilia</taxon>
    </lineage>
</organism>
<keyword evidence="4" id="KW-0175">Coiled coil</keyword>
<dbReference type="Ensembl" id="ENSPRET00000030910.1">
    <property type="protein sequence ID" value="ENSPREP00000030565.1"/>
    <property type="gene ID" value="ENSPREG00000020659.1"/>
</dbReference>
<feature type="domain" description="C1q" evidence="6">
    <location>
        <begin position="74"/>
        <end position="213"/>
    </location>
</feature>
<dbReference type="Gene3D" id="2.60.120.40">
    <property type="match status" value="1"/>
</dbReference>
<name>A0A3P9Q909_POERE</name>
<evidence type="ECO:0000313" key="8">
    <source>
        <dbReference type="Proteomes" id="UP000242638"/>
    </source>
</evidence>
<feature type="coiled-coil region" evidence="4">
    <location>
        <begin position="40"/>
        <end position="78"/>
    </location>
</feature>
<dbReference type="GeneTree" id="ENSGT00940000163520"/>
<dbReference type="AlphaFoldDB" id="A0A3P9Q909"/>
<proteinExistence type="predicted"/>
<protein>
    <submittedName>
        <fullName evidence="7">Complement C1q-like protein 2</fullName>
    </submittedName>
</protein>
<dbReference type="Pfam" id="PF00386">
    <property type="entry name" value="C1q"/>
    <property type="match status" value="1"/>
</dbReference>
<evidence type="ECO:0000259" key="6">
    <source>
        <dbReference type="PROSITE" id="PS50871"/>
    </source>
</evidence>
<dbReference type="InterPro" id="IPR050822">
    <property type="entry name" value="Cerebellin_Synaptic_Org"/>
</dbReference>
<dbReference type="PROSITE" id="PS50871">
    <property type="entry name" value="C1Q"/>
    <property type="match status" value="1"/>
</dbReference>
<dbReference type="PANTHER" id="PTHR22923:SF102">
    <property type="entry name" value="CEREBELLIN 13-RELATED"/>
    <property type="match status" value="1"/>
</dbReference>
<feature type="chain" id="PRO_5017984132" evidence="5">
    <location>
        <begin position="18"/>
        <end position="213"/>
    </location>
</feature>
<evidence type="ECO:0000256" key="5">
    <source>
        <dbReference type="SAM" id="SignalP"/>
    </source>
</evidence>
<dbReference type="SUPFAM" id="SSF49842">
    <property type="entry name" value="TNF-like"/>
    <property type="match status" value="1"/>
</dbReference>
<keyword evidence="3 5" id="KW-0732">Signal</keyword>
<evidence type="ECO:0000256" key="3">
    <source>
        <dbReference type="ARBA" id="ARBA00022729"/>
    </source>
</evidence>
<dbReference type="PRINTS" id="PR00007">
    <property type="entry name" value="COMPLEMNTC1Q"/>
</dbReference>
<evidence type="ECO:0000256" key="4">
    <source>
        <dbReference type="SAM" id="Coils"/>
    </source>
</evidence>
<dbReference type="GO" id="GO:0005576">
    <property type="term" value="C:extracellular region"/>
    <property type="evidence" value="ECO:0007669"/>
    <property type="project" value="UniProtKB-SubCell"/>
</dbReference>
<dbReference type="Proteomes" id="UP000242638">
    <property type="component" value="Unassembled WGS sequence"/>
</dbReference>
<dbReference type="PANTHER" id="PTHR22923">
    <property type="entry name" value="CEREBELLIN-RELATED"/>
    <property type="match status" value="1"/>
</dbReference>
<keyword evidence="2" id="KW-0964">Secreted</keyword>
<evidence type="ECO:0000313" key="7">
    <source>
        <dbReference type="Ensembl" id="ENSPREP00000030565.1"/>
    </source>
</evidence>
<reference evidence="7" key="2">
    <citation type="submission" date="2025-08" db="UniProtKB">
        <authorList>
            <consortium name="Ensembl"/>
        </authorList>
    </citation>
    <scope>IDENTIFICATION</scope>
    <source>
        <strain evidence="7">Guanapo</strain>
    </source>
</reference>
<dbReference type="SMART" id="SM00110">
    <property type="entry name" value="C1Q"/>
    <property type="match status" value="1"/>
</dbReference>
<feature type="signal peptide" evidence="5">
    <location>
        <begin position="1"/>
        <end position="17"/>
    </location>
</feature>
<dbReference type="InterPro" id="IPR001073">
    <property type="entry name" value="C1q_dom"/>
</dbReference>
<dbReference type="InterPro" id="IPR008983">
    <property type="entry name" value="Tumour_necrosis_fac-like_dom"/>
</dbReference>
<comment type="subcellular location">
    <subcellularLocation>
        <location evidence="1">Secreted</location>
    </subcellularLocation>
</comment>
<keyword evidence="8" id="KW-1185">Reference proteome</keyword>
<reference evidence="8" key="1">
    <citation type="submission" date="2013-11" db="EMBL/GenBank/DDBJ databases">
        <title>The genomic landscape of the Guanapo guppy.</title>
        <authorList>
            <person name="Kuenstner A."/>
            <person name="Dreyer C."/>
        </authorList>
    </citation>
    <scope>NUCLEOTIDE SEQUENCE</scope>
    <source>
        <strain evidence="8">Guanapo</strain>
    </source>
</reference>